<feature type="compositionally biased region" description="Low complexity" evidence="1">
    <location>
        <begin position="34"/>
        <end position="43"/>
    </location>
</feature>
<gene>
    <name evidence="2" type="ORF">BWY73_01449</name>
</gene>
<accession>A0A1V5M924</accession>
<proteinExistence type="predicted"/>
<name>A0A1V5M924_UNCT6</name>
<evidence type="ECO:0000313" key="2">
    <source>
        <dbReference type="EMBL" id="OPZ89734.1"/>
    </source>
</evidence>
<comment type="caution">
    <text evidence="2">The sequence shown here is derived from an EMBL/GenBank/DDBJ whole genome shotgun (WGS) entry which is preliminary data.</text>
</comment>
<dbReference type="Proteomes" id="UP000485484">
    <property type="component" value="Unassembled WGS sequence"/>
</dbReference>
<feature type="region of interest" description="Disordered" evidence="1">
    <location>
        <begin position="173"/>
        <end position="198"/>
    </location>
</feature>
<dbReference type="AlphaFoldDB" id="A0A1V5M924"/>
<protein>
    <submittedName>
        <fullName evidence="2">Uncharacterized protein</fullName>
    </submittedName>
</protein>
<reference evidence="2" key="1">
    <citation type="submission" date="2017-02" db="EMBL/GenBank/DDBJ databases">
        <title>Delving into the versatile metabolic prowess of the omnipresent phylum Bacteroidetes.</title>
        <authorList>
            <person name="Nobu M.K."/>
            <person name="Mei R."/>
            <person name="Narihiro T."/>
            <person name="Kuroda K."/>
            <person name="Liu W.-T."/>
        </authorList>
    </citation>
    <scope>NUCLEOTIDE SEQUENCE</scope>
    <source>
        <strain evidence="2">ADurb.Bin417</strain>
    </source>
</reference>
<dbReference type="EMBL" id="MWAK01000335">
    <property type="protein sequence ID" value="OPZ89734.1"/>
    <property type="molecule type" value="Genomic_DNA"/>
</dbReference>
<organism evidence="2">
    <name type="scientific">candidate division TA06 bacterium ADurb.Bin417</name>
    <dbReference type="NCBI Taxonomy" id="1852828"/>
    <lineage>
        <taxon>Bacteria</taxon>
        <taxon>Bacteria division TA06</taxon>
    </lineage>
</organism>
<sequence>MAAHDEGEEGNRTVQESGGPVDDRLDRGVGGADDLGVGDQGAQPVEGINDLGPRDAREEILVAPGETDHLVREDRPDDEQPVVIEDATVDLHRDRLGVKATGKRGHLAGLDSADLGQYLRVLPVMVEDFRIREKPLPLGRRQLQVRFDFGLGHRGMGAERQQEIQPAALLPEGLGQGAEGQRDGRGTGTVGDDGQDPAAQQPLAFQSLQQPILQLKLTQRADLFHVGFQLSLWADNPGPTAVIVTKIRPPHLTDTGCEHAVCRLFWIILSQST</sequence>
<evidence type="ECO:0000256" key="1">
    <source>
        <dbReference type="SAM" id="MobiDB-lite"/>
    </source>
</evidence>
<feature type="region of interest" description="Disordered" evidence="1">
    <location>
        <begin position="1"/>
        <end position="57"/>
    </location>
</feature>